<protein>
    <recommendedName>
        <fullName evidence="3">NAD-dependent epimerase/dehydratase domain-containing protein</fullName>
    </recommendedName>
</protein>
<dbReference type="PANTHER" id="PTHR10366:SF564">
    <property type="entry name" value="STEROL-4-ALPHA-CARBOXYLATE 3-DEHYDROGENASE, DECARBOXYLATING"/>
    <property type="match status" value="1"/>
</dbReference>
<evidence type="ECO:0000259" key="3">
    <source>
        <dbReference type="Pfam" id="PF01370"/>
    </source>
</evidence>
<dbReference type="InterPro" id="IPR001509">
    <property type="entry name" value="Epimerase_deHydtase"/>
</dbReference>
<dbReference type="SUPFAM" id="SSF51735">
    <property type="entry name" value="NAD(P)-binding Rossmann-fold domains"/>
    <property type="match status" value="1"/>
</dbReference>
<evidence type="ECO:0000313" key="5">
    <source>
        <dbReference type="Proteomes" id="UP000501346"/>
    </source>
</evidence>
<organism evidence="4 5">
    <name type="scientific">Saccharomyces pastorianus</name>
    <name type="common">Lager yeast</name>
    <name type="synonym">Saccharomyces cerevisiae x Saccharomyces eubayanus</name>
    <dbReference type="NCBI Taxonomy" id="27292"/>
    <lineage>
        <taxon>Eukaryota</taxon>
        <taxon>Fungi</taxon>
        <taxon>Dikarya</taxon>
        <taxon>Ascomycota</taxon>
        <taxon>Saccharomycotina</taxon>
        <taxon>Saccharomycetes</taxon>
        <taxon>Saccharomycetales</taxon>
        <taxon>Saccharomycetaceae</taxon>
        <taxon>Saccharomyces</taxon>
    </lineage>
</organism>
<feature type="domain" description="NAD-dependent epimerase/dehydratase" evidence="3">
    <location>
        <begin position="8"/>
        <end position="262"/>
    </location>
</feature>
<reference evidence="4 5" key="1">
    <citation type="journal article" date="2019" name="BMC Genomics">
        <title>Chromosome level assembly and comparative genome analysis confirm lager-brewing yeasts originated from a single hybridization.</title>
        <authorList>
            <person name="Salazar A.N."/>
            <person name="Gorter de Vries A.R."/>
            <person name="van den Broek M."/>
            <person name="Brouwers N."/>
            <person name="de la Torre Cortes P."/>
            <person name="Kuijpers N.G.A."/>
            <person name="Daran J.G."/>
            <person name="Abeel T."/>
        </authorList>
    </citation>
    <scope>NUCLEOTIDE SEQUENCE [LARGE SCALE GENOMIC DNA]</scope>
    <source>
        <strain evidence="4 5">CBS 1483</strain>
    </source>
</reference>
<dbReference type="PANTHER" id="PTHR10366">
    <property type="entry name" value="NAD DEPENDENT EPIMERASE/DEHYDRATASE"/>
    <property type="match status" value="1"/>
</dbReference>
<evidence type="ECO:0000256" key="1">
    <source>
        <dbReference type="ARBA" id="ARBA00023002"/>
    </source>
</evidence>
<dbReference type="Pfam" id="PF01370">
    <property type="entry name" value="Epimerase"/>
    <property type="match status" value="1"/>
</dbReference>
<dbReference type="AlphaFoldDB" id="A0A6C1DSE7"/>
<keyword evidence="1" id="KW-0560">Oxidoreductase</keyword>
<dbReference type="OrthoDB" id="2735536at2759"/>
<accession>A0A6C1DSE7</accession>
<sequence>MTTEKTVVFVSGATGFIALHVVDDLLKTGYKVIGSGRSQEKNDGLLKKFKSNPNLSMEIVEDIAAPNAFDKVFQKHGKEIKVVLHIASPVHFNTTDFEKDLLTPAVNGTKSILEAIKNYAADTVEKVVITSSVAALASPGDMKDTSFVVNEESWNKDTWESCQANAVSAYCGSKKFAEKTAWDFLEENQSSIKFTLSTINPGFVFGPQLFADSLRNGINSSSATIANLVSSKLGDNFYNYSGPFIDVRDVSKAHLLAFEKPECAGQRLFLCEDMFCSQEALDILNEEFPQLKGKIATGEPGSGSTFLTKNCCKCDNRKTKNLLGFQFYKFRDCIVDTASQLLEVQSKS</sequence>
<name>A0A6C1DSE7_SACPS</name>
<dbReference type="CDD" id="cd05227">
    <property type="entry name" value="AR_SDR_e"/>
    <property type="match status" value="1"/>
</dbReference>
<evidence type="ECO:0000313" key="4">
    <source>
        <dbReference type="EMBL" id="QID79507.1"/>
    </source>
</evidence>
<dbReference type="InterPro" id="IPR036291">
    <property type="entry name" value="NAD(P)-bd_dom_sf"/>
</dbReference>
<gene>
    <name evidence="4" type="ORF">GRS66_001778</name>
</gene>
<dbReference type="GO" id="GO:0016616">
    <property type="term" value="F:oxidoreductase activity, acting on the CH-OH group of donors, NAD or NADP as acceptor"/>
    <property type="evidence" value="ECO:0007669"/>
    <property type="project" value="TreeGrafter"/>
</dbReference>
<dbReference type="FunFam" id="3.40.50.720:FF:000191">
    <property type="entry name" value="Methylglyoxal reductase (NADPH-dependent)"/>
    <property type="match status" value="1"/>
</dbReference>
<dbReference type="EMBL" id="CP048988">
    <property type="protein sequence ID" value="QID79507.1"/>
    <property type="molecule type" value="Genomic_DNA"/>
</dbReference>
<keyword evidence="5" id="KW-1185">Reference proteome</keyword>
<proteinExistence type="inferred from homology"/>
<dbReference type="Gene3D" id="3.40.50.720">
    <property type="entry name" value="NAD(P)-binding Rossmann-like Domain"/>
    <property type="match status" value="1"/>
</dbReference>
<dbReference type="Proteomes" id="UP000501346">
    <property type="component" value="Chromosome ScVII"/>
</dbReference>
<dbReference type="InterPro" id="IPR050425">
    <property type="entry name" value="NAD(P)_dehydrat-like"/>
</dbReference>
<comment type="similarity">
    <text evidence="2">Belongs to the NAD(P)-dependent epimerase/dehydratase family. Dihydroflavonol-4-reductase subfamily.</text>
</comment>
<evidence type="ECO:0000256" key="2">
    <source>
        <dbReference type="ARBA" id="ARBA00023445"/>
    </source>
</evidence>